<organism evidence="8 9">
    <name type="scientific">Alkanindiges illinoisensis</name>
    <dbReference type="NCBI Taxonomy" id="197183"/>
    <lineage>
        <taxon>Bacteria</taxon>
        <taxon>Pseudomonadati</taxon>
        <taxon>Pseudomonadota</taxon>
        <taxon>Gammaproteobacteria</taxon>
        <taxon>Moraxellales</taxon>
        <taxon>Moraxellaceae</taxon>
        <taxon>Alkanindiges</taxon>
    </lineage>
</organism>
<accession>A0A4Y7XDL7</accession>
<comment type="caution">
    <text evidence="8">The sequence shown here is derived from an EMBL/GenBank/DDBJ whole genome shotgun (WGS) entry which is preliminary data.</text>
</comment>
<keyword evidence="9" id="KW-1185">Reference proteome</keyword>
<feature type="transmembrane region" description="Helical" evidence="6">
    <location>
        <begin position="41"/>
        <end position="66"/>
    </location>
</feature>
<feature type="transmembrane region" description="Helical" evidence="6">
    <location>
        <begin position="172"/>
        <end position="190"/>
    </location>
</feature>
<feature type="domain" description="EamA" evidence="7">
    <location>
        <begin position="20"/>
        <end position="151"/>
    </location>
</feature>
<keyword evidence="3 6" id="KW-0812">Transmembrane</keyword>
<dbReference type="Pfam" id="PF00892">
    <property type="entry name" value="EamA"/>
    <property type="match status" value="2"/>
</dbReference>
<comment type="subcellular location">
    <subcellularLocation>
        <location evidence="1">Cell membrane</location>
        <topology evidence="1">Multi-pass membrane protein</topology>
    </subcellularLocation>
</comment>
<dbReference type="PANTHER" id="PTHR32322:SF18">
    <property type="entry name" value="S-ADENOSYLMETHIONINE_S-ADENOSYLHOMOCYSTEINE TRANSPORTER"/>
    <property type="match status" value="1"/>
</dbReference>
<evidence type="ECO:0000256" key="6">
    <source>
        <dbReference type="SAM" id="Phobius"/>
    </source>
</evidence>
<dbReference type="OrthoDB" id="4167046at2"/>
<dbReference type="Proteomes" id="UP000297834">
    <property type="component" value="Unassembled WGS sequence"/>
</dbReference>
<feature type="transmembrane region" description="Helical" evidence="6">
    <location>
        <begin position="134"/>
        <end position="152"/>
    </location>
</feature>
<dbReference type="STRING" id="1120977.GCA_000619845_02537"/>
<dbReference type="GO" id="GO:0005886">
    <property type="term" value="C:plasma membrane"/>
    <property type="evidence" value="ECO:0007669"/>
    <property type="project" value="UniProtKB-SubCell"/>
</dbReference>
<dbReference type="SUPFAM" id="SSF103481">
    <property type="entry name" value="Multidrug resistance efflux transporter EmrE"/>
    <property type="match status" value="2"/>
</dbReference>
<proteinExistence type="predicted"/>
<evidence type="ECO:0000313" key="8">
    <source>
        <dbReference type="EMBL" id="TEU26897.1"/>
    </source>
</evidence>
<feature type="transmembrane region" description="Helical" evidence="6">
    <location>
        <begin position="284"/>
        <end position="305"/>
    </location>
</feature>
<keyword evidence="2" id="KW-1003">Cell membrane</keyword>
<feature type="transmembrane region" description="Helical" evidence="6">
    <location>
        <begin position="197"/>
        <end position="217"/>
    </location>
</feature>
<gene>
    <name evidence="8" type="ORF">E2B99_07780</name>
</gene>
<evidence type="ECO:0000256" key="2">
    <source>
        <dbReference type="ARBA" id="ARBA00022475"/>
    </source>
</evidence>
<evidence type="ECO:0000256" key="3">
    <source>
        <dbReference type="ARBA" id="ARBA00022692"/>
    </source>
</evidence>
<dbReference type="InterPro" id="IPR037185">
    <property type="entry name" value="EmrE-like"/>
</dbReference>
<reference evidence="8 9" key="1">
    <citation type="submission" date="2019-03" db="EMBL/GenBank/DDBJ databases">
        <title>Alkanindiges illinoisensis: a potential pathogenic isolated from ascites of a gastric cancer patient with abdominal metastasis.</title>
        <authorList>
            <person name="Hu X."/>
            <person name="Yang B."/>
            <person name="Yan X."/>
            <person name="Lin L."/>
            <person name="Zhao H."/>
            <person name="Zhou F."/>
            <person name="Su B."/>
            <person name="Chen J."/>
            <person name="Rui Y."/>
            <person name="Wang Q."/>
            <person name="Zheng L."/>
        </authorList>
    </citation>
    <scope>NUCLEOTIDE SEQUENCE [LARGE SCALE GENOMIC DNA]</scope>
    <source>
        <strain evidence="8 9">NFYY 23406</strain>
    </source>
</reference>
<keyword evidence="5 6" id="KW-0472">Membrane</keyword>
<evidence type="ECO:0000256" key="1">
    <source>
        <dbReference type="ARBA" id="ARBA00004651"/>
    </source>
</evidence>
<dbReference type="InterPro" id="IPR000620">
    <property type="entry name" value="EamA_dom"/>
</dbReference>
<feature type="transmembrane region" description="Helical" evidence="6">
    <location>
        <begin position="78"/>
        <end position="97"/>
    </location>
</feature>
<sequence>MASSHSASSQSPNQHAYVYLVPLAAVVIWSVNVIVTKLAVGAISALSISFYRWVLAFVLLSPFVLPKVWRQRQLIWPYLPKLAILGLLGMLMYQGLAYEAAHTTSATNIGILNAMIPLFTIAIAAVLLREKPTLFAIMGGIISLTGIIVLIAKGNLPNIISGHLSSFHLGDLLMLLAVFCYAAYGVFTRLWQLPLDLLTNIYLQIGFGMLFHIPFVLYDGFSPITAQNIWLVLYAGTLPSLVAPLVWVKSIQLIGPSRTSIFINLTPLLTATIAVFYLNEHWFSYHSMGALMILGGVIMAQLGAARKNTP</sequence>
<feature type="domain" description="EamA" evidence="7">
    <location>
        <begin position="169"/>
        <end position="299"/>
    </location>
</feature>
<evidence type="ECO:0000259" key="7">
    <source>
        <dbReference type="Pfam" id="PF00892"/>
    </source>
</evidence>
<feature type="transmembrane region" description="Helical" evidence="6">
    <location>
        <begin position="260"/>
        <end position="278"/>
    </location>
</feature>
<dbReference type="RefSeq" id="WP_134244341.1">
    <property type="nucleotide sequence ID" value="NZ_SNTY01000025.1"/>
</dbReference>
<dbReference type="InterPro" id="IPR050638">
    <property type="entry name" value="AA-Vitamin_Transporters"/>
</dbReference>
<dbReference type="EMBL" id="SNTY01000025">
    <property type="protein sequence ID" value="TEU26897.1"/>
    <property type="molecule type" value="Genomic_DNA"/>
</dbReference>
<dbReference type="PANTHER" id="PTHR32322">
    <property type="entry name" value="INNER MEMBRANE TRANSPORTER"/>
    <property type="match status" value="1"/>
</dbReference>
<evidence type="ECO:0000256" key="4">
    <source>
        <dbReference type="ARBA" id="ARBA00022989"/>
    </source>
</evidence>
<name>A0A4Y7XDL7_9GAMM</name>
<feature type="transmembrane region" description="Helical" evidence="6">
    <location>
        <begin position="229"/>
        <end position="248"/>
    </location>
</feature>
<evidence type="ECO:0000313" key="9">
    <source>
        <dbReference type="Proteomes" id="UP000297834"/>
    </source>
</evidence>
<dbReference type="AlphaFoldDB" id="A0A4Y7XDL7"/>
<feature type="transmembrane region" description="Helical" evidence="6">
    <location>
        <begin position="16"/>
        <end position="35"/>
    </location>
</feature>
<protein>
    <submittedName>
        <fullName evidence="8">DMT family transporter</fullName>
    </submittedName>
</protein>
<evidence type="ECO:0000256" key="5">
    <source>
        <dbReference type="ARBA" id="ARBA00023136"/>
    </source>
</evidence>
<feature type="transmembrane region" description="Helical" evidence="6">
    <location>
        <begin position="109"/>
        <end position="127"/>
    </location>
</feature>
<keyword evidence="4 6" id="KW-1133">Transmembrane helix</keyword>